<proteinExistence type="predicted"/>
<reference evidence="1 2" key="1">
    <citation type="submission" date="2018-07" db="EMBL/GenBank/DDBJ databases">
        <title>Genome sequence of Erythrobacter strain YH-07, an antagonistic bacterium isolated from Yellow Sea.</title>
        <authorList>
            <person name="Tang T."/>
            <person name="Liu Q."/>
            <person name="Sun X."/>
        </authorList>
    </citation>
    <scope>NUCLEOTIDE SEQUENCE [LARGE SCALE GENOMIC DNA]</scope>
    <source>
        <strain evidence="1 2">YH-07</strain>
        <plasmid evidence="1 2">unnamed</plasmid>
    </source>
</reference>
<sequence>MAKKPTARKPNQFPAHILRCCNQDRDLGHRESCQHYYCNGCELPKEICACEEAAEYDAQHDAEVAASKEPANV</sequence>
<organism evidence="1 2">
    <name type="scientific">Erythrobacter aureus</name>
    <dbReference type="NCBI Taxonomy" id="2182384"/>
    <lineage>
        <taxon>Bacteria</taxon>
        <taxon>Pseudomonadati</taxon>
        <taxon>Pseudomonadota</taxon>
        <taxon>Alphaproteobacteria</taxon>
        <taxon>Sphingomonadales</taxon>
        <taxon>Erythrobacteraceae</taxon>
        <taxon>Erythrobacter/Porphyrobacter group</taxon>
        <taxon>Erythrobacter</taxon>
    </lineage>
</organism>
<evidence type="ECO:0000313" key="1">
    <source>
        <dbReference type="EMBL" id="AXK43962.1"/>
    </source>
</evidence>
<keyword evidence="2" id="KW-1185">Reference proteome</keyword>
<dbReference type="KEGG" id="err:DVR09_16030"/>
<dbReference type="AlphaFoldDB" id="A0A345YJ60"/>
<keyword evidence="1" id="KW-0614">Plasmid</keyword>
<gene>
    <name evidence="1" type="ORF">DVR09_16030</name>
</gene>
<accession>A0A345YJ60</accession>
<dbReference type="EMBL" id="CP031358">
    <property type="protein sequence ID" value="AXK43962.1"/>
    <property type="molecule type" value="Genomic_DNA"/>
</dbReference>
<geneLocation type="plasmid" evidence="1 2">
    <name>unnamed</name>
</geneLocation>
<name>A0A345YJ60_9SPHN</name>
<evidence type="ECO:0000313" key="2">
    <source>
        <dbReference type="Proteomes" id="UP000254508"/>
    </source>
</evidence>
<dbReference type="Proteomes" id="UP000254508">
    <property type="component" value="Plasmid unnamed"/>
</dbReference>
<protein>
    <submittedName>
        <fullName evidence="1">Uncharacterized protein</fullName>
    </submittedName>
</protein>
<dbReference type="RefSeq" id="WP_115418275.1">
    <property type="nucleotide sequence ID" value="NZ_CP031358.1"/>
</dbReference>